<dbReference type="Pfam" id="PF05101">
    <property type="entry name" value="VirB3"/>
    <property type="match status" value="1"/>
</dbReference>
<dbReference type="InterPro" id="IPR007792">
    <property type="entry name" value="T4SS_VirB3/TrbD/AvhB"/>
</dbReference>
<feature type="compositionally biased region" description="Basic and acidic residues" evidence="5">
    <location>
        <begin position="85"/>
        <end position="101"/>
    </location>
</feature>
<dbReference type="Proteomes" id="UP000596827">
    <property type="component" value="Unassembled WGS sequence"/>
</dbReference>
<comment type="caution">
    <text evidence="7">The sequence shown here is derived from an EMBL/GenBank/DDBJ whole genome shotgun (WGS) entry which is preliminary data.</text>
</comment>
<reference evidence="7" key="1">
    <citation type="submission" date="2020-08" db="EMBL/GenBank/DDBJ databases">
        <title>Ramlibacter sp. GTP1 16S ribosomal RNA gene genome sequencing and assembly.</title>
        <authorList>
            <person name="Kang M."/>
        </authorList>
    </citation>
    <scope>NUCLEOTIDE SEQUENCE</scope>
    <source>
        <strain evidence="7">GTP1</strain>
    </source>
</reference>
<accession>A0A923MCG0</accession>
<keyword evidence="8" id="KW-1185">Reference proteome</keyword>
<feature type="region of interest" description="Disordered" evidence="5">
    <location>
        <begin position="81"/>
        <end position="101"/>
    </location>
</feature>
<evidence type="ECO:0000313" key="8">
    <source>
        <dbReference type="Proteomes" id="UP000596827"/>
    </source>
</evidence>
<dbReference type="RefSeq" id="WP_187084108.1">
    <property type="nucleotide sequence ID" value="NZ_JACORU010000011.1"/>
</dbReference>
<comment type="subcellular location">
    <subcellularLocation>
        <location evidence="1">Membrane</location>
    </subcellularLocation>
</comment>
<evidence type="ECO:0000256" key="3">
    <source>
        <dbReference type="ARBA" id="ARBA00022989"/>
    </source>
</evidence>
<name>A0A923MCG0_9BURK</name>
<protein>
    <submittedName>
        <fullName evidence="7">VirB3 family type IV secretion system protein</fullName>
    </submittedName>
</protein>
<dbReference type="EMBL" id="JACORU010000011">
    <property type="protein sequence ID" value="MBC5767626.1"/>
    <property type="molecule type" value="Genomic_DNA"/>
</dbReference>
<evidence type="ECO:0000256" key="5">
    <source>
        <dbReference type="SAM" id="MobiDB-lite"/>
    </source>
</evidence>
<proteinExistence type="predicted"/>
<evidence type="ECO:0000256" key="4">
    <source>
        <dbReference type="ARBA" id="ARBA00023136"/>
    </source>
</evidence>
<keyword evidence="3 6" id="KW-1133">Transmembrane helix</keyword>
<evidence type="ECO:0000256" key="1">
    <source>
        <dbReference type="ARBA" id="ARBA00004370"/>
    </source>
</evidence>
<evidence type="ECO:0000256" key="2">
    <source>
        <dbReference type="ARBA" id="ARBA00022692"/>
    </source>
</evidence>
<dbReference type="GO" id="GO:0016020">
    <property type="term" value="C:membrane"/>
    <property type="evidence" value="ECO:0007669"/>
    <property type="project" value="UniProtKB-SubCell"/>
</dbReference>
<organism evidence="7 8">
    <name type="scientific">Ramlibacter albus</name>
    <dbReference type="NCBI Taxonomy" id="2079448"/>
    <lineage>
        <taxon>Bacteria</taxon>
        <taxon>Pseudomonadati</taxon>
        <taxon>Pseudomonadota</taxon>
        <taxon>Betaproteobacteria</taxon>
        <taxon>Burkholderiales</taxon>
        <taxon>Comamonadaceae</taxon>
        <taxon>Ramlibacter</taxon>
    </lineage>
</organism>
<keyword evidence="4 6" id="KW-0472">Membrane</keyword>
<evidence type="ECO:0000256" key="6">
    <source>
        <dbReference type="SAM" id="Phobius"/>
    </source>
</evidence>
<feature type="transmembrane region" description="Helical" evidence="6">
    <location>
        <begin position="25"/>
        <end position="54"/>
    </location>
</feature>
<sequence>MASRSSPFHAALHRPRLILGVEKGFFAGLVIAGTMFLGLHLYSGFFFLPLFFLIGRWLSKRDDQFVALLLRYLQEGHVFDSTPRTTDRQERARGWGRDLPT</sequence>
<evidence type="ECO:0000313" key="7">
    <source>
        <dbReference type="EMBL" id="MBC5767626.1"/>
    </source>
</evidence>
<gene>
    <name evidence="7" type="ORF">H8R02_24385</name>
</gene>
<keyword evidence="2 6" id="KW-0812">Transmembrane</keyword>
<dbReference type="AlphaFoldDB" id="A0A923MCG0"/>